<evidence type="ECO:0000256" key="8">
    <source>
        <dbReference type="ARBA" id="ARBA00022759"/>
    </source>
</evidence>
<keyword evidence="3" id="KW-0645">Protease</keyword>
<dbReference type="InterPro" id="IPR039537">
    <property type="entry name" value="Retrotran_Ty1/copia-like"/>
</dbReference>
<evidence type="ECO:0000256" key="2">
    <source>
        <dbReference type="ARBA" id="ARBA00022612"/>
    </source>
</evidence>
<evidence type="ECO:0000313" key="20">
    <source>
        <dbReference type="EMBL" id="ETW77061.1"/>
    </source>
</evidence>
<evidence type="ECO:0000259" key="18">
    <source>
        <dbReference type="Pfam" id="PF13976"/>
    </source>
</evidence>
<evidence type="ECO:0000256" key="13">
    <source>
        <dbReference type="ARBA" id="ARBA00022918"/>
    </source>
</evidence>
<keyword evidence="5" id="KW-0540">Nuclease</keyword>
<accession>W4JW06</accession>
<dbReference type="RefSeq" id="XP_009550611.1">
    <property type="nucleotide sequence ID" value="XM_009552316.1"/>
</dbReference>
<keyword evidence="6" id="KW-0479">Metal-binding</keyword>
<evidence type="ECO:0000313" key="21">
    <source>
        <dbReference type="Proteomes" id="UP000030671"/>
    </source>
</evidence>
<name>W4JW06_HETIT</name>
<evidence type="ECO:0000256" key="5">
    <source>
        <dbReference type="ARBA" id="ARBA00022722"/>
    </source>
</evidence>
<keyword evidence="12" id="KW-0229">DNA integration</keyword>
<keyword evidence="15" id="KW-0917">Virion maturation</keyword>
<feature type="region of interest" description="Disordered" evidence="17">
    <location>
        <begin position="362"/>
        <end position="402"/>
    </location>
</feature>
<keyword evidence="14" id="KW-0239">DNA-directed DNA polymerase</keyword>
<dbReference type="PANTHER" id="PTHR42648:SF11">
    <property type="entry name" value="TRANSPOSON TY4-P GAG-POL POLYPROTEIN"/>
    <property type="match status" value="1"/>
</dbReference>
<evidence type="ECO:0000256" key="6">
    <source>
        <dbReference type="ARBA" id="ARBA00022723"/>
    </source>
</evidence>
<feature type="domain" description="GAG-pre-integrase" evidence="18">
    <location>
        <begin position="544"/>
        <end position="594"/>
    </location>
</feature>
<dbReference type="Pfam" id="PF22936">
    <property type="entry name" value="Pol_BBD"/>
    <property type="match status" value="1"/>
</dbReference>
<dbReference type="InterPro" id="IPR036397">
    <property type="entry name" value="RNaseH_sf"/>
</dbReference>
<feature type="domain" description="Retrovirus-related Pol polyprotein from transposon TNT 1-94-like beta-barrel" evidence="19">
    <location>
        <begin position="409"/>
        <end position="490"/>
    </location>
</feature>
<keyword evidence="8" id="KW-0255">Endonuclease</keyword>
<evidence type="ECO:0000256" key="16">
    <source>
        <dbReference type="ARBA" id="ARBA00023172"/>
    </source>
</evidence>
<dbReference type="OrthoDB" id="3257543at2759"/>
<keyword evidence="9" id="KW-0378">Hydrolase</keyword>
<keyword evidence="13" id="KW-0695">RNA-directed DNA polymerase</keyword>
<keyword evidence="16" id="KW-0233">DNA recombination</keyword>
<dbReference type="GO" id="GO:0006310">
    <property type="term" value="P:DNA recombination"/>
    <property type="evidence" value="ECO:0007669"/>
    <property type="project" value="UniProtKB-KW"/>
</dbReference>
<evidence type="ECO:0000256" key="4">
    <source>
        <dbReference type="ARBA" id="ARBA00022695"/>
    </source>
</evidence>
<evidence type="ECO:0000256" key="7">
    <source>
        <dbReference type="ARBA" id="ARBA00022741"/>
    </source>
</evidence>
<dbReference type="GO" id="GO:0006508">
    <property type="term" value="P:proteolysis"/>
    <property type="evidence" value="ECO:0007669"/>
    <property type="project" value="UniProtKB-KW"/>
</dbReference>
<dbReference type="GO" id="GO:0008233">
    <property type="term" value="F:peptidase activity"/>
    <property type="evidence" value="ECO:0007669"/>
    <property type="project" value="UniProtKB-KW"/>
</dbReference>
<evidence type="ECO:0000256" key="12">
    <source>
        <dbReference type="ARBA" id="ARBA00022908"/>
    </source>
</evidence>
<dbReference type="GeneID" id="20668643"/>
<dbReference type="AlphaFoldDB" id="W4JW06"/>
<dbReference type="GO" id="GO:0003676">
    <property type="term" value="F:nucleic acid binding"/>
    <property type="evidence" value="ECO:0007669"/>
    <property type="project" value="InterPro"/>
</dbReference>
<dbReference type="PANTHER" id="PTHR42648">
    <property type="entry name" value="TRANSPOSASE, PUTATIVE-RELATED"/>
    <property type="match status" value="1"/>
</dbReference>
<dbReference type="Pfam" id="PF13976">
    <property type="entry name" value="gag_pre-integrs"/>
    <property type="match status" value="1"/>
</dbReference>
<evidence type="ECO:0000256" key="1">
    <source>
        <dbReference type="ARBA" id="ARBA00002180"/>
    </source>
</evidence>
<dbReference type="InterPro" id="IPR012337">
    <property type="entry name" value="RNaseH-like_sf"/>
</dbReference>
<dbReference type="GO" id="GO:0003887">
    <property type="term" value="F:DNA-directed DNA polymerase activity"/>
    <property type="evidence" value="ECO:0007669"/>
    <property type="project" value="UniProtKB-KW"/>
</dbReference>
<keyword evidence="7" id="KW-0547">Nucleotide-binding</keyword>
<dbReference type="InterPro" id="IPR054722">
    <property type="entry name" value="PolX-like_BBD"/>
</dbReference>
<dbReference type="GO" id="GO:0003964">
    <property type="term" value="F:RNA-directed DNA polymerase activity"/>
    <property type="evidence" value="ECO:0007669"/>
    <property type="project" value="UniProtKB-KW"/>
</dbReference>
<keyword evidence="2" id="KW-1188">Viral release from host cell</keyword>
<dbReference type="Gene3D" id="3.30.420.10">
    <property type="entry name" value="Ribonuclease H-like superfamily/Ribonuclease H"/>
    <property type="match status" value="1"/>
</dbReference>
<keyword evidence="4" id="KW-0548">Nucleotidyltransferase</keyword>
<dbReference type="EMBL" id="KI925463">
    <property type="protein sequence ID" value="ETW77061.1"/>
    <property type="molecule type" value="Genomic_DNA"/>
</dbReference>
<keyword evidence="10" id="KW-0067">ATP-binding</keyword>
<dbReference type="GO" id="GO:0005524">
    <property type="term" value="F:ATP binding"/>
    <property type="evidence" value="ECO:0007669"/>
    <property type="project" value="UniProtKB-KW"/>
</dbReference>
<evidence type="ECO:0000256" key="15">
    <source>
        <dbReference type="ARBA" id="ARBA00023113"/>
    </source>
</evidence>
<dbReference type="eggNOG" id="KOG0017">
    <property type="taxonomic scope" value="Eukaryota"/>
</dbReference>
<dbReference type="InParanoid" id="W4JW06"/>
<keyword evidence="21" id="KW-1185">Reference proteome</keyword>
<dbReference type="SUPFAM" id="SSF53098">
    <property type="entry name" value="Ribonuclease H-like"/>
    <property type="match status" value="1"/>
</dbReference>
<evidence type="ECO:0000256" key="9">
    <source>
        <dbReference type="ARBA" id="ARBA00022801"/>
    </source>
</evidence>
<reference evidence="20 21" key="1">
    <citation type="journal article" date="2012" name="New Phytol.">
        <title>Insight into trade-off between wood decay and parasitism from the genome of a fungal forest pathogen.</title>
        <authorList>
            <person name="Olson A."/>
            <person name="Aerts A."/>
            <person name="Asiegbu F."/>
            <person name="Belbahri L."/>
            <person name="Bouzid O."/>
            <person name="Broberg A."/>
            <person name="Canback B."/>
            <person name="Coutinho P.M."/>
            <person name="Cullen D."/>
            <person name="Dalman K."/>
            <person name="Deflorio G."/>
            <person name="van Diepen L.T."/>
            <person name="Dunand C."/>
            <person name="Duplessis S."/>
            <person name="Durling M."/>
            <person name="Gonthier P."/>
            <person name="Grimwood J."/>
            <person name="Fossdal C.G."/>
            <person name="Hansson D."/>
            <person name="Henrissat B."/>
            <person name="Hietala A."/>
            <person name="Himmelstrand K."/>
            <person name="Hoffmeister D."/>
            <person name="Hogberg N."/>
            <person name="James T.Y."/>
            <person name="Karlsson M."/>
            <person name="Kohler A."/>
            <person name="Kues U."/>
            <person name="Lee Y.H."/>
            <person name="Lin Y.C."/>
            <person name="Lind M."/>
            <person name="Lindquist E."/>
            <person name="Lombard V."/>
            <person name="Lucas S."/>
            <person name="Lunden K."/>
            <person name="Morin E."/>
            <person name="Murat C."/>
            <person name="Park J."/>
            <person name="Raffaello T."/>
            <person name="Rouze P."/>
            <person name="Salamov A."/>
            <person name="Schmutz J."/>
            <person name="Solheim H."/>
            <person name="Stahlberg J."/>
            <person name="Velez H."/>
            <person name="de Vries R.P."/>
            <person name="Wiebenga A."/>
            <person name="Woodward S."/>
            <person name="Yakovlev I."/>
            <person name="Garbelotto M."/>
            <person name="Martin F."/>
            <person name="Grigoriev I.V."/>
            <person name="Stenlid J."/>
        </authorList>
    </citation>
    <scope>NUCLEOTIDE SEQUENCE [LARGE SCALE GENOMIC DNA]</scope>
    <source>
        <strain evidence="20 21">TC 32-1</strain>
    </source>
</reference>
<evidence type="ECO:0000256" key="11">
    <source>
        <dbReference type="ARBA" id="ARBA00022842"/>
    </source>
</evidence>
<dbReference type="GO" id="GO:0004519">
    <property type="term" value="F:endonuclease activity"/>
    <property type="evidence" value="ECO:0007669"/>
    <property type="project" value="UniProtKB-KW"/>
</dbReference>
<comment type="function">
    <text evidence="1">The aspartyl protease (PR) mediates the proteolytic cleavages of the Gag and Gag-Pol polyproteins after assembly of the VLP.</text>
</comment>
<sequence>MSYLPISFLIVLCSLNTRGPRAILSSDSYPLDHRLWALRSSDFALHRFIHTFWSPICCATPFWPHPIAATSSPLLSLPFPSSHIASNTFPCLCHSCHTMSDPSFALPSISPLNNRNYPSWSKEIKAWLRLKGLWILVSGDETAPVGTKEKPAEAREVAEWKRNAQKATSALLLSVKEQFRGILEGIEDDPIAIWTKLEEQFNKKSAGSRFNAMEDLFSIKKRNDESLQSLIHRVDESMRVLKNLRDSGFDLKKQDEELTCMALLWSLPSEFDTFCSSLSLMDVLSRSKLEDAFRREDLNRARRSDPTDSAQALVASFASSPSSSSTSYRRSRPPRKQYKCDFCGATGHTDDRCFKRINEELKKSKPQQAHSVQAPEASGPMQFAGNASFRSPAPSPSSTAPSLVTDLDWNADTGATSHMTPHRHWLRNYRPFVIPIRLADSSVIYSAGVGTVVFNPVVGGKRAQSVEFSNVLHVPDLGCNLLFVLYLTQHKHFSMLIEGSSMHFSWDGAVWFMAVIPDGSNNAYLQGTTSTVVLQSAGAASTLPLDLSLWHRRLCHHHHAGVQRMVKECLVTGLQLDSDVQPDPVCEPCLSGKMHAHPFPSTGSVTSKPLELVHSDLHGPLPVATHSGMRYWITFIDEFTKLKVVYVLRLKSDAFEAFKHYKAYVENLTRQCILAL</sequence>
<evidence type="ECO:0000259" key="19">
    <source>
        <dbReference type="Pfam" id="PF22936"/>
    </source>
</evidence>
<dbReference type="Pfam" id="PF14223">
    <property type="entry name" value="Retrotran_gag_2"/>
    <property type="match status" value="1"/>
</dbReference>
<keyword evidence="11" id="KW-0460">Magnesium</keyword>
<proteinExistence type="predicted"/>
<keyword evidence="14" id="KW-0808">Transferase</keyword>
<dbReference type="STRING" id="747525.W4JW06"/>
<organism evidence="20 21">
    <name type="scientific">Heterobasidion irregulare (strain TC 32-1)</name>
    <dbReference type="NCBI Taxonomy" id="747525"/>
    <lineage>
        <taxon>Eukaryota</taxon>
        <taxon>Fungi</taxon>
        <taxon>Dikarya</taxon>
        <taxon>Basidiomycota</taxon>
        <taxon>Agaricomycotina</taxon>
        <taxon>Agaricomycetes</taxon>
        <taxon>Russulales</taxon>
        <taxon>Bondarzewiaceae</taxon>
        <taxon>Heterobasidion</taxon>
        <taxon>Heterobasidion annosum species complex</taxon>
    </lineage>
</organism>
<dbReference type="Proteomes" id="UP000030671">
    <property type="component" value="Unassembled WGS sequence"/>
</dbReference>
<feature type="non-terminal residue" evidence="20">
    <location>
        <position position="676"/>
    </location>
</feature>
<evidence type="ECO:0000256" key="3">
    <source>
        <dbReference type="ARBA" id="ARBA00022670"/>
    </source>
</evidence>
<dbReference type="GO" id="GO:0046872">
    <property type="term" value="F:metal ion binding"/>
    <property type="evidence" value="ECO:0007669"/>
    <property type="project" value="UniProtKB-KW"/>
</dbReference>
<dbReference type="KEGG" id="hir:HETIRDRAFT_216527"/>
<feature type="compositionally biased region" description="Low complexity" evidence="17">
    <location>
        <begin position="387"/>
        <end position="402"/>
    </location>
</feature>
<dbReference type="GO" id="GO:0015074">
    <property type="term" value="P:DNA integration"/>
    <property type="evidence" value="ECO:0007669"/>
    <property type="project" value="UniProtKB-KW"/>
</dbReference>
<gene>
    <name evidence="20" type="ORF">HETIRDRAFT_216527</name>
</gene>
<dbReference type="InterPro" id="IPR025724">
    <property type="entry name" value="GAG-pre-integrase_dom"/>
</dbReference>
<evidence type="ECO:0000256" key="17">
    <source>
        <dbReference type="SAM" id="MobiDB-lite"/>
    </source>
</evidence>
<evidence type="ECO:0000256" key="10">
    <source>
        <dbReference type="ARBA" id="ARBA00022840"/>
    </source>
</evidence>
<dbReference type="HOGENOM" id="CLU_370073_0_0_1"/>
<feature type="region of interest" description="Disordered" evidence="17">
    <location>
        <begin position="315"/>
        <end position="336"/>
    </location>
</feature>
<feature type="compositionally biased region" description="Low complexity" evidence="17">
    <location>
        <begin position="319"/>
        <end position="328"/>
    </location>
</feature>
<evidence type="ECO:0000256" key="14">
    <source>
        <dbReference type="ARBA" id="ARBA00022932"/>
    </source>
</evidence>
<protein>
    <submittedName>
        <fullName evidence="20">Uncharacterized protein</fullName>
    </submittedName>
</protein>